<gene>
    <name evidence="2" type="ORF">H4W31_004650</name>
</gene>
<sequence length="559" mass="61598">MPAAEVAVIGEDQAPERQSVPYRTAFEARLDFNESVARVREQIRVWLRQKRYDVERFDAGTPEIAHQVIALTASTTTAHGWQLRERRPDGVTWVSTAAVTQGKGRRQSWISLNVEPAAPPGVSLPAAAHPPRLIRLLLDAVDALDGETPLRSRAEVVAVAGVDDLLELVCAEDRRLPLVVAAAPHDVAFEDWRRDIDRLMQSLPGLASLFLLDPAAVSAFNAGIGETHWIGSASIRTYLPGVDPAIAEDALRHRVLSRRRIEAEPQRAGRVLAALPRQLAANSLPPAALRGLELSLRDFTRGTSERRASEDRLTALAEEVEMLNELLSTADDNERQMQAKLSRHTDELLDLTSDLEILRNDLERRDATIRALRQRLAALGRHADAYVPVEQPPPLPTSFSEVLDRLDSLAPFVVFTGDPAVALDLDEHPPHSNWAQLAWQALLALADYARAKRDGWSGGDFKQWCESPAEGGKAISIAKVARDESTSVRNNRRFAAERNLPVPRQIDRSGSVFMGAHIKLGTSATVSPRLHFHDASSIDQTIYVGYIGRHLSNTATSRS</sequence>
<accession>A0A927M8H5</accession>
<organism evidence="2 3">
    <name type="scientific">Plantactinospora soyae</name>
    <dbReference type="NCBI Taxonomy" id="1544732"/>
    <lineage>
        <taxon>Bacteria</taxon>
        <taxon>Bacillati</taxon>
        <taxon>Actinomycetota</taxon>
        <taxon>Actinomycetes</taxon>
        <taxon>Micromonosporales</taxon>
        <taxon>Micromonosporaceae</taxon>
        <taxon>Plantactinospora</taxon>
    </lineage>
</organism>
<protein>
    <submittedName>
        <fullName evidence="2">Polyhydroxyalkanoate synthesis regulator phasin</fullName>
    </submittedName>
</protein>
<evidence type="ECO:0000313" key="2">
    <source>
        <dbReference type="EMBL" id="MBE1489012.1"/>
    </source>
</evidence>
<name>A0A927M8H5_9ACTN</name>
<keyword evidence="1" id="KW-0175">Coiled coil</keyword>
<proteinExistence type="predicted"/>
<evidence type="ECO:0000313" key="3">
    <source>
        <dbReference type="Proteomes" id="UP000649753"/>
    </source>
</evidence>
<dbReference type="EMBL" id="JADBEB010000001">
    <property type="protein sequence ID" value="MBE1489012.1"/>
    <property type="molecule type" value="Genomic_DNA"/>
</dbReference>
<comment type="caution">
    <text evidence="2">The sequence shown here is derived from an EMBL/GenBank/DDBJ whole genome shotgun (WGS) entry which is preliminary data.</text>
</comment>
<dbReference type="Proteomes" id="UP000649753">
    <property type="component" value="Unassembled WGS sequence"/>
</dbReference>
<evidence type="ECO:0000256" key="1">
    <source>
        <dbReference type="SAM" id="Coils"/>
    </source>
</evidence>
<dbReference type="RefSeq" id="WP_192768560.1">
    <property type="nucleotide sequence ID" value="NZ_JADBEB010000001.1"/>
</dbReference>
<reference evidence="2" key="1">
    <citation type="submission" date="2020-10" db="EMBL/GenBank/DDBJ databases">
        <title>Sequencing the genomes of 1000 actinobacteria strains.</title>
        <authorList>
            <person name="Klenk H.-P."/>
        </authorList>
    </citation>
    <scope>NUCLEOTIDE SEQUENCE</scope>
    <source>
        <strain evidence="2">DSM 46832</strain>
    </source>
</reference>
<keyword evidence="3" id="KW-1185">Reference proteome</keyword>
<dbReference type="AlphaFoldDB" id="A0A927M8H5"/>
<feature type="coiled-coil region" evidence="1">
    <location>
        <begin position="306"/>
        <end position="375"/>
    </location>
</feature>